<keyword evidence="1" id="KW-0472">Membrane</keyword>
<keyword evidence="3" id="KW-0378">Hydrolase</keyword>
<keyword evidence="4" id="KW-1185">Reference proteome</keyword>
<dbReference type="PANTHER" id="PTHR37017">
    <property type="entry name" value="AB HYDROLASE-1 DOMAIN-CONTAINING PROTEIN-RELATED"/>
    <property type="match status" value="1"/>
</dbReference>
<evidence type="ECO:0000259" key="2">
    <source>
        <dbReference type="Pfam" id="PF12697"/>
    </source>
</evidence>
<dbReference type="KEGG" id="psco:LY89DRAFT_741768"/>
<dbReference type="AlphaFoldDB" id="A0A132B7M3"/>
<feature type="domain" description="AB hydrolase-1" evidence="2">
    <location>
        <begin position="8"/>
        <end position="240"/>
    </location>
</feature>
<dbReference type="Gene3D" id="3.40.50.1820">
    <property type="entry name" value="alpha/beta hydrolase"/>
    <property type="match status" value="1"/>
</dbReference>
<evidence type="ECO:0000313" key="4">
    <source>
        <dbReference type="Proteomes" id="UP000070700"/>
    </source>
</evidence>
<keyword evidence="1" id="KW-1133">Transmembrane helix</keyword>
<gene>
    <name evidence="3" type="ORF">LY89DRAFT_741768</name>
</gene>
<dbReference type="GeneID" id="28830477"/>
<dbReference type="InterPro" id="IPR029058">
    <property type="entry name" value="AB_hydrolase_fold"/>
</dbReference>
<dbReference type="Proteomes" id="UP000070700">
    <property type="component" value="Unassembled WGS sequence"/>
</dbReference>
<sequence length="247" mass="27258">MASSKPTIVFLHGSWHNPNHFRPVRDVFERDGYPTECPLQPTYNAKAAPPVVAIEDDVKVVQALLTHLLNDGKEVIAVLHSFGGVLGTEAIRESFGRKSRQEKGLAGGVLGLLYMCAFVIPVGSSLASAFGGNLPPFIKIRDDGLCMVEEGEIFYNDLSEKDILHWKSEMAPVPLITQTTPITYAAYKHFPVTYLYCAKDQGMPLALQKMMVQNSGVTFKEEECEASHSPFLSMPQTVLDVVKRMSL</sequence>
<evidence type="ECO:0000256" key="1">
    <source>
        <dbReference type="SAM" id="Phobius"/>
    </source>
</evidence>
<dbReference type="EMBL" id="KQ947435">
    <property type="protein sequence ID" value="KUJ08400.1"/>
    <property type="molecule type" value="Genomic_DNA"/>
</dbReference>
<dbReference type="InParanoid" id="A0A132B7M3"/>
<dbReference type="InterPro" id="IPR000073">
    <property type="entry name" value="AB_hydrolase_1"/>
</dbReference>
<organism evidence="3 4">
    <name type="scientific">Mollisia scopiformis</name>
    <name type="common">Conifer needle endophyte fungus</name>
    <name type="synonym">Phialocephala scopiformis</name>
    <dbReference type="NCBI Taxonomy" id="149040"/>
    <lineage>
        <taxon>Eukaryota</taxon>
        <taxon>Fungi</taxon>
        <taxon>Dikarya</taxon>
        <taxon>Ascomycota</taxon>
        <taxon>Pezizomycotina</taxon>
        <taxon>Leotiomycetes</taxon>
        <taxon>Helotiales</taxon>
        <taxon>Mollisiaceae</taxon>
        <taxon>Mollisia</taxon>
    </lineage>
</organism>
<accession>A0A132B7M3</accession>
<evidence type="ECO:0000313" key="3">
    <source>
        <dbReference type="EMBL" id="KUJ08400.1"/>
    </source>
</evidence>
<dbReference type="RefSeq" id="XP_018062755.1">
    <property type="nucleotide sequence ID" value="XM_018220751.1"/>
</dbReference>
<dbReference type="PANTHER" id="PTHR37017:SF11">
    <property type="entry name" value="ESTERASE_LIPASE_THIOESTERASE DOMAIN-CONTAINING PROTEIN"/>
    <property type="match status" value="1"/>
</dbReference>
<name>A0A132B7M3_MOLSC</name>
<keyword evidence="1" id="KW-0812">Transmembrane</keyword>
<reference evidence="3 4" key="1">
    <citation type="submission" date="2015-10" db="EMBL/GenBank/DDBJ databases">
        <title>Full genome of DAOMC 229536 Phialocephala scopiformis, a fungal endophyte of spruce producing the potent anti-insectan compound rugulosin.</title>
        <authorList>
            <consortium name="DOE Joint Genome Institute"/>
            <person name="Walker A.K."/>
            <person name="Frasz S.L."/>
            <person name="Seifert K.A."/>
            <person name="Miller J.D."/>
            <person name="Mondo S.J."/>
            <person name="Labutti K."/>
            <person name="Lipzen A."/>
            <person name="Dockter R."/>
            <person name="Kennedy M."/>
            <person name="Grigoriev I.V."/>
            <person name="Spatafora J.W."/>
        </authorList>
    </citation>
    <scope>NUCLEOTIDE SEQUENCE [LARGE SCALE GENOMIC DNA]</scope>
    <source>
        <strain evidence="3 4">CBS 120377</strain>
    </source>
</reference>
<dbReference type="InterPro" id="IPR052897">
    <property type="entry name" value="Sec-Metab_Biosynth_Hydrolase"/>
</dbReference>
<dbReference type="OrthoDB" id="1263307at2759"/>
<proteinExistence type="predicted"/>
<dbReference type="SUPFAM" id="SSF53474">
    <property type="entry name" value="alpha/beta-Hydrolases"/>
    <property type="match status" value="1"/>
</dbReference>
<dbReference type="GO" id="GO:0016787">
    <property type="term" value="F:hydrolase activity"/>
    <property type="evidence" value="ECO:0007669"/>
    <property type="project" value="UniProtKB-KW"/>
</dbReference>
<dbReference type="Pfam" id="PF12697">
    <property type="entry name" value="Abhydrolase_6"/>
    <property type="match status" value="1"/>
</dbReference>
<feature type="transmembrane region" description="Helical" evidence="1">
    <location>
        <begin position="105"/>
        <end position="130"/>
    </location>
</feature>
<protein>
    <submittedName>
        <fullName evidence="3">Alpha/beta-hydrolase</fullName>
    </submittedName>
</protein>